<keyword evidence="9" id="KW-1185">Reference proteome</keyword>
<evidence type="ECO:0000259" key="7">
    <source>
        <dbReference type="PROSITE" id="PS51918"/>
    </source>
</evidence>
<dbReference type="SUPFAM" id="SSF102114">
    <property type="entry name" value="Radical SAM enzymes"/>
    <property type="match status" value="1"/>
</dbReference>
<dbReference type="InterPro" id="IPR017200">
    <property type="entry name" value="PqqE-like"/>
</dbReference>
<feature type="domain" description="Radical SAM core" evidence="7">
    <location>
        <begin position="1"/>
        <end position="221"/>
    </location>
</feature>
<reference evidence="8 9" key="1">
    <citation type="submission" date="2018-02" db="EMBL/GenBank/DDBJ databases">
        <authorList>
            <person name="Machado R.A."/>
        </authorList>
    </citation>
    <scope>NUCLEOTIDE SEQUENCE [LARGE SCALE GENOMIC DNA]</scope>
    <source>
        <strain evidence="8 9">T327</strain>
    </source>
</reference>
<name>A0ABX0GDU9_9GAMM</name>
<sequence length="400" mass="46091">MNFINVIKPTHLCNLACSYCYNEDERRPVMNLTTLENVIKETFDYVRTVGGFTGVEFIWHGGEPFFVGIDFYNYAVLFQKKYCKEINYINTIQTNGTLISNKWIDFIKKNDFIISLSVDGDKDNHDKNRVYKNGKGSFDNVMKGIKKLRAANINFGSVIVINKENMNRTEELYKFFVSERIVFNIIPLIKSGRANDAYNDLGLDADEFFEPWKKVYDLWFDADDENYIHVSDFVRKTQSIIAGRAADCIGMSQCGNANCSTDPLGDIYPCASLSGHNDLKYGNINYKSLYELFNSKVAFNWRNRPINEECAKCKWQHVCHGGCQSRSYKFYSGAYYQRDYYCPSLKKMYAHIGKRILEKNIIPAEPYSNHMDDGLGETKAYLKNYLGLNEKGTTIPVIQL</sequence>
<evidence type="ECO:0000256" key="1">
    <source>
        <dbReference type="ARBA" id="ARBA00001966"/>
    </source>
</evidence>
<dbReference type="InterPro" id="IPR013785">
    <property type="entry name" value="Aldolase_TIM"/>
</dbReference>
<comment type="caution">
    <text evidence="8">The sequence shown here is derived from an EMBL/GenBank/DDBJ whole genome shotgun (WGS) entry which is preliminary data.</text>
</comment>
<dbReference type="InterPro" id="IPR007197">
    <property type="entry name" value="rSAM"/>
</dbReference>
<evidence type="ECO:0000313" key="9">
    <source>
        <dbReference type="Proteomes" id="UP000697802"/>
    </source>
</evidence>
<keyword evidence="3" id="KW-0479">Metal-binding</keyword>
<keyword evidence="2" id="KW-0949">S-adenosyl-L-methionine</keyword>
<dbReference type="CDD" id="cd01335">
    <property type="entry name" value="Radical_SAM"/>
    <property type="match status" value="1"/>
</dbReference>
<comment type="similarity">
    <text evidence="6">Belongs to the radical SAM superfamily. Anaerobic sulfatase-maturating enzyme family.</text>
</comment>
<organism evidence="8 9">
    <name type="scientific">Photorhabdus tasmaniensis</name>
    <dbReference type="NCBI Taxonomy" id="1004159"/>
    <lineage>
        <taxon>Bacteria</taxon>
        <taxon>Pseudomonadati</taxon>
        <taxon>Pseudomonadota</taxon>
        <taxon>Gammaproteobacteria</taxon>
        <taxon>Enterobacterales</taxon>
        <taxon>Morganellaceae</taxon>
        <taxon>Photorhabdus</taxon>
    </lineage>
</organism>
<dbReference type="InterPro" id="IPR023867">
    <property type="entry name" value="Sulphatase_maturase_rSAM"/>
</dbReference>
<dbReference type="PANTHER" id="PTHR43273">
    <property type="entry name" value="ANAEROBIC SULFATASE-MATURATING ENZYME HOMOLOG ASLB-RELATED"/>
    <property type="match status" value="1"/>
</dbReference>
<dbReference type="InterPro" id="IPR023885">
    <property type="entry name" value="4Fe4S-binding_SPASM_dom"/>
</dbReference>
<dbReference type="NCBIfam" id="TIGR04085">
    <property type="entry name" value="rSAM_more_4Fe4S"/>
    <property type="match status" value="1"/>
</dbReference>
<dbReference type="PROSITE" id="PS51918">
    <property type="entry name" value="RADICAL_SAM"/>
    <property type="match status" value="1"/>
</dbReference>
<comment type="cofactor">
    <cofactor evidence="1">
        <name>[4Fe-4S] cluster</name>
        <dbReference type="ChEBI" id="CHEBI:49883"/>
    </cofactor>
</comment>
<dbReference type="Gene3D" id="3.20.20.70">
    <property type="entry name" value="Aldolase class I"/>
    <property type="match status" value="1"/>
</dbReference>
<dbReference type="InterPro" id="IPR058240">
    <property type="entry name" value="rSAM_sf"/>
</dbReference>
<dbReference type="SFLD" id="SFLDG01386">
    <property type="entry name" value="main_SPASM_domain-containing"/>
    <property type="match status" value="1"/>
</dbReference>
<keyword evidence="4" id="KW-0408">Iron</keyword>
<dbReference type="SFLD" id="SFLDG01072">
    <property type="entry name" value="dehydrogenase_like"/>
    <property type="match status" value="1"/>
</dbReference>
<dbReference type="EMBL" id="PUJU01000006">
    <property type="protein sequence ID" value="NHB86896.1"/>
    <property type="molecule type" value="Genomic_DNA"/>
</dbReference>
<evidence type="ECO:0000256" key="4">
    <source>
        <dbReference type="ARBA" id="ARBA00023004"/>
    </source>
</evidence>
<evidence type="ECO:0000313" key="8">
    <source>
        <dbReference type="EMBL" id="NHB86896.1"/>
    </source>
</evidence>
<dbReference type="SFLD" id="SFLDG01067">
    <property type="entry name" value="SPASM/twitch_domain_containing"/>
    <property type="match status" value="1"/>
</dbReference>
<evidence type="ECO:0000256" key="3">
    <source>
        <dbReference type="ARBA" id="ARBA00022723"/>
    </source>
</evidence>
<dbReference type="RefSeq" id="WP_133813880.1">
    <property type="nucleotide sequence ID" value="NZ_CAWPIF010000006.1"/>
</dbReference>
<keyword evidence="5" id="KW-0411">Iron-sulfur</keyword>
<dbReference type="PIRSF" id="PIRSF037420">
    <property type="entry name" value="PQQ_syn_pqqE"/>
    <property type="match status" value="1"/>
</dbReference>
<proteinExistence type="inferred from homology"/>
<dbReference type="Proteomes" id="UP000697802">
    <property type="component" value="Unassembled WGS sequence"/>
</dbReference>
<evidence type="ECO:0000256" key="6">
    <source>
        <dbReference type="ARBA" id="ARBA00023601"/>
    </source>
</evidence>
<gene>
    <name evidence="8" type="ORF">C5471_03845</name>
</gene>
<dbReference type="Pfam" id="PF04055">
    <property type="entry name" value="Radical_SAM"/>
    <property type="match status" value="1"/>
</dbReference>
<evidence type="ECO:0000256" key="5">
    <source>
        <dbReference type="ARBA" id="ARBA00023014"/>
    </source>
</evidence>
<protein>
    <recommendedName>
        <fullName evidence="7">Radical SAM core domain-containing protein</fullName>
    </recommendedName>
</protein>
<dbReference type="SFLD" id="SFLDS00029">
    <property type="entry name" value="Radical_SAM"/>
    <property type="match status" value="1"/>
</dbReference>
<dbReference type="NCBIfam" id="NF041298">
    <property type="entry name" value="rSAM_mat_DynA"/>
    <property type="match status" value="1"/>
</dbReference>
<dbReference type="PANTHER" id="PTHR43273:SF3">
    <property type="entry name" value="ANAEROBIC SULFATASE-MATURATING ENZYME HOMOLOG ASLB-RELATED"/>
    <property type="match status" value="1"/>
</dbReference>
<dbReference type="SFLD" id="SFLDG01384">
    <property type="entry name" value="thioether_bond_formation_requi"/>
    <property type="match status" value="1"/>
</dbReference>
<evidence type="ECO:0000256" key="2">
    <source>
        <dbReference type="ARBA" id="ARBA00022691"/>
    </source>
</evidence>
<dbReference type="Pfam" id="PF13186">
    <property type="entry name" value="SPASM"/>
    <property type="match status" value="1"/>
</dbReference>
<accession>A0ABX0GDU9</accession>